<keyword evidence="3 6" id="KW-0812">Transmembrane</keyword>
<comment type="caution">
    <text evidence="9">The sequence shown here is derived from an EMBL/GenBank/DDBJ whole genome shotgun (WGS) entry which is preliminary data.</text>
</comment>
<accession>A0ABQ1LZ47</accession>
<feature type="domain" description="ABC3 transporter permease C-terminal" evidence="7">
    <location>
        <begin position="677"/>
        <end position="790"/>
    </location>
</feature>
<feature type="transmembrane region" description="Helical" evidence="6">
    <location>
        <begin position="285"/>
        <end position="307"/>
    </location>
</feature>
<evidence type="ECO:0000256" key="2">
    <source>
        <dbReference type="ARBA" id="ARBA00022475"/>
    </source>
</evidence>
<evidence type="ECO:0000256" key="3">
    <source>
        <dbReference type="ARBA" id="ARBA00022692"/>
    </source>
</evidence>
<keyword evidence="5 6" id="KW-0472">Membrane</keyword>
<evidence type="ECO:0000313" key="9">
    <source>
        <dbReference type="EMBL" id="GGC30488.1"/>
    </source>
</evidence>
<evidence type="ECO:0000256" key="1">
    <source>
        <dbReference type="ARBA" id="ARBA00004651"/>
    </source>
</evidence>
<proteinExistence type="predicted"/>
<keyword evidence="2" id="KW-1003">Cell membrane</keyword>
<feature type="transmembrane region" description="Helical" evidence="6">
    <location>
        <begin position="21"/>
        <end position="41"/>
    </location>
</feature>
<dbReference type="InterPro" id="IPR050250">
    <property type="entry name" value="Macrolide_Exporter_MacB"/>
</dbReference>
<feature type="transmembrane region" description="Helical" evidence="6">
    <location>
        <begin position="428"/>
        <end position="448"/>
    </location>
</feature>
<protein>
    <submittedName>
        <fullName evidence="9">ABC transporter permease</fullName>
    </submittedName>
</protein>
<feature type="transmembrane region" description="Helical" evidence="6">
    <location>
        <begin position="760"/>
        <end position="780"/>
    </location>
</feature>
<feature type="transmembrane region" description="Helical" evidence="6">
    <location>
        <begin position="673"/>
        <end position="699"/>
    </location>
</feature>
<dbReference type="RefSeq" id="WP_188461868.1">
    <property type="nucleotide sequence ID" value="NZ_BAABHU010000004.1"/>
</dbReference>
<keyword evidence="10" id="KW-1185">Reference proteome</keyword>
<feature type="transmembrane region" description="Helical" evidence="6">
    <location>
        <begin position="379"/>
        <end position="407"/>
    </location>
</feature>
<evidence type="ECO:0000256" key="6">
    <source>
        <dbReference type="SAM" id="Phobius"/>
    </source>
</evidence>
<dbReference type="PANTHER" id="PTHR30572:SF18">
    <property type="entry name" value="ABC-TYPE MACROLIDE FAMILY EXPORT SYSTEM PERMEASE COMPONENT 2"/>
    <property type="match status" value="1"/>
</dbReference>
<feature type="domain" description="MacB-like periplasmic core" evidence="8">
    <location>
        <begin position="21"/>
        <end position="240"/>
    </location>
</feature>
<dbReference type="EMBL" id="BMEC01000004">
    <property type="protein sequence ID" value="GGC30488.1"/>
    <property type="molecule type" value="Genomic_DNA"/>
</dbReference>
<dbReference type="InterPro" id="IPR003838">
    <property type="entry name" value="ABC3_permease_C"/>
</dbReference>
<feature type="transmembrane region" description="Helical" evidence="6">
    <location>
        <begin position="729"/>
        <end position="748"/>
    </location>
</feature>
<evidence type="ECO:0000313" key="10">
    <source>
        <dbReference type="Proteomes" id="UP000636010"/>
    </source>
</evidence>
<dbReference type="Pfam" id="PF12704">
    <property type="entry name" value="MacB_PCD"/>
    <property type="match status" value="1"/>
</dbReference>
<name>A0ABQ1LZ47_9BACT</name>
<organism evidence="9 10">
    <name type="scientific">Marivirga lumbricoides</name>
    <dbReference type="NCBI Taxonomy" id="1046115"/>
    <lineage>
        <taxon>Bacteria</taxon>
        <taxon>Pseudomonadati</taxon>
        <taxon>Bacteroidota</taxon>
        <taxon>Cytophagia</taxon>
        <taxon>Cytophagales</taxon>
        <taxon>Marivirgaceae</taxon>
        <taxon>Marivirga</taxon>
    </lineage>
</organism>
<evidence type="ECO:0000256" key="4">
    <source>
        <dbReference type="ARBA" id="ARBA00022989"/>
    </source>
</evidence>
<sequence>MWKNYLKIAWRTLIKRKLYAIINLGGLTVGLASFLLIALYISHENSYDTTYTDHDRIFRINQNFKSSEGDNFTSYTPSQLLPSMLDEIPAVEAGTRVFDVDLFGPVVIKSGEELFQESKFAYVDPSFFELFNLPLLAGSKSGLLSDINQLVLTQTTAERYFGNVHAAIGKPLTVNDKIELVVSAVVEDFPVNSHLKFDFLGSFMRIRAGKEPGFSPSNYYTYVRLPDASKEAEVELAVNQLMDKYMGKEMSEYGFELLLNMEPLENVHFDTLHTSNITTTADIKYLYIFGSVALLILVIACINYINLATAEASERRKEVGVRKVMGAAKTQLFWQFMSEAGILVITAALVALVLVYFTLPYVEGIAGVYLPLKGLWNQGFLLMYGAIIGIVILLSGAYPAIAIAALNPLQQLKKAGGKWNLELLMRKGLVVFQFCVSMFLIMATILIFKQLNFMQSHTLGYEKDLVVALPIDGKVVREIEGIKTELERKGIATSSSLAASMPSHIGAQYSLRDPAKDEMATFGATGYAVDDDIVKTLGIKVIAGQPFGPEDPERGEELYPILINEAALKSLGWTEEEAINREVLMGGEPARIKGIVGDFHFSSLHQRITPLAIFIQPWESNQLLIKLASDNIPSQMKALQASWKELAPHRPFTYSFLDEEYEQLYRAEMQAGLILSVFSTIAIFIACLGLFGLVSYVAIKKSKEISIRKVLGAESFDILRMLSSEFVKLLGISALLAVVIGSFTFNSWLESFAYRTDLPFWIYVVAVVLVVAISLITILYKSLIAATRNPINNLKSE</sequence>
<comment type="subcellular location">
    <subcellularLocation>
        <location evidence="1">Cell membrane</location>
        <topology evidence="1">Multi-pass membrane protein</topology>
    </subcellularLocation>
</comment>
<reference evidence="10" key="1">
    <citation type="journal article" date="2019" name="Int. J. Syst. Evol. Microbiol.">
        <title>The Global Catalogue of Microorganisms (GCM) 10K type strain sequencing project: providing services to taxonomists for standard genome sequencing and annotation.</title>
        <authorList>
            <consortium name="The Broad Institute Genomics Platform"/>
            <consortium name="The Broad Institute Genome Sequencing Center for Infectious Disease"/>
            <person name="Wu L."/>
            <person name="Ma J."/>
        </authorList>
    </citation>
    <scope>NUCLEOTIDE SEQUENCE [LARGE SCALE GENOMIC DNA]</scope>
    <source>
        <strain evidence="10">CGMCC 1.10832</strain>
    </source>
</reference>
<dbReference type="PANTHER" id="PTHR30572">
    <property type="entry name" value="MEMBRANE COMPONENT OF TRANSPORTER-RELATED"/>
    <property type="match status" value="1"/>
</dbReference>
<dbReference type="Pfam" id="PF02687">
    <property type="entry name" value="FtsX"/>
    <property type="match status" value="2"/>
</dbReference>
<evidence type="ECO:0000259" key="8">
    <source>
        <dbReference type="Pfam" id="PF12704"/>
    </source>
</evidence>
<feature type="transmembrane region" description="Helical" evidence="6">
    <location>
        <begin position="332"/>
        <end position="359"/>
    </location>
</feature>
<gene>
    <name evidence="9" type="ORF">GCM10011506_14860</name>
</gene>
<dbReference type="InterPro" id="IPR025857">
    <property type="entry name" value="MacB_PCD"/>
</dbReference>
<keyword evidence="4 6" id="KW-1133">Transmembrane helix</keyword>
<evidence type="ECO:0000256" key="5">
    <source>
        <dbReference type="ARBA" id="ARBA00023136"/>
    </source>
</evidence>
<dbReference type="Proteomes" id="UP000636010">
    <property type="component" value="Unassembled WGS sequence"/>
</dbReference>
<feature type="domain" description="ABC3 transporter permease C-terminal" evidence="7">
    <location>
        <begin position="291"/>
        <end position="408"/>
    </location>
</feature>
<evidence type="ECO:0000259" key="7">
    <source>
        <dbReference type="Pfam" id="PF02687"/>
    </source>
</evidence>